<keyword evidence="3" id="KW-1185">Reference proteome</keyword>
<feature type="region of interest" description="Disordered" evidence="1">
    <location>
        <begin position="105"/>
        <end position="169"/>
    </location>
</feature>
<name>A0ABU6YL91_9FABA</name>
<proteinExistence type="predicted"/>
<evidence type="ECO:0000256" key="1">
    <source>
        <dbReference type="SAM" id="MobiDB-lite"/>
    </source>
</evidence>
<protein>
    <submittedName>
        <fullName evidence="2">Uncharacterized protein</fullName>
    </submittedName>
</protein>
<feature type="compositionally biased region" description="Basic and acidic residues" evidence="1">
    <location>
        <begin position="105"/>
        <end position="115"/>
    </location>
</feature>
<dbReference type="EMBL" id="JASCZI010242469">
    <property type="protein sequence ID" value="MED6211167.1"/>
    <property type="molecule type" value="Genomic_DNA"/>
</dbReference>
<gene>
    <name evidence="2" type="ORF">PIB30_071056</name>
</gene>
<reference evidence="2 3" key="1">
    <citation type="journal article" date="2023" name="Plants (Basel)">
        <title>Bridging the Gap: Combining Genomics and Transcriptomics Approaches to Understand Stylosanthes scabra, an Orphan Legume from the Brazilian Caatinga.</title>
        <authorList>
            <person name="Ferreira-Neto J.R.C."/>
            <person name="da Silva M.D."/>
            <person name="Binneck E."/>
            <person name="de Melo N.F."/>
            <person name="da Silva R.H."/>
            <person name="de Melo A.L.T.M."/>
            <person name="Pandolfi V."/>
            <person name="Bustamante F.O."/>
            <person name="Brasileiro-Vidal A.C."/>
            <person name="Benko-Iseppon A.M."/>
        </authorList>
    </citation>
    <scope>NUCLEOTIDE SEQUENCE [LARGE SCALE GENOMIC DNA]</scope>
    <source>
        <tissue evidence="2">Leaves</tissue>
    </source>
</reference>
<dbReference type="Proteomes" id="UP001341840">
    <property type="component" value="Unassembled WGS sequence"/>
</dbReference>
<evidence type="ECO:0000313" key="2">
    <source>
        <dbReference type="EMBL" id="MED6211167.1"/>
    </source>
</evidence>
<evidence type="ECO:0000313" key="3">
    <source>
        <dbReference type="Proteomes" id="UP001341840"/>
    </source>
</evidence>
<feature type="compositionally biased region" description="Pro residues" evidence="1">
    <location>
        <begin position="139"/>
        <end position="153"/>
    </location>
</feature>
<sequence>MMALFASVEVLYIVHNVWNQLPMEHSCIISRKKEKWEVSRYNNYHSCMQSIVGQNHRRLDSKVITQAISKLVKGDPSIGIKVLQGSIENHFCYKALYRKMYLPERERERERERRSTGTVAPPRSCAASLRRRSSRWPPYGSPPTKPLLPPNNPPDQRSTPPTSVYAINFTESPPSPTIVSDISFFSELRLCKSTSNEDQLKRDRDYGSEHFGLDSTTRTSHLRLRQQLHSASFTSDLRSDIVFSTQFRRRLQAPSFVAELS</sequence>
<organism evidence="2 3">
    <name type="scientific">Stylosanthes scabra</name>
    <dbReference type="NCBI Taxonomy" id="79078"/>
    <lineage>
        <taxon>Eukaryota</taxon>
        <taxon>Viridiplantae</taxon>
        <taxon>Streptophyta</taxon>
        <taxon>Embryophyta</taxon>
        <taxon>Tracheophyta</taxon>
        <taxon>Spermatophyta</taxon>
        <taxon>Magnoliopsida</taxon>
        <taxon>eudicotyledons</taxon>
        <taxon>Gunneridae</taxon>
        <taxon>Pentapetalae</taxon>
        <taxon>rosids</taxon>
        <taxon>fabids</taxon>
        <taxon>Fabales</taxon>
        <taxon>Fabaceae</taxon>
        <taxon>Papilionoideae</taxon>
        <taxon>50 kb inversion clade</taxon>
        <taxon>dalbergioids sensu lato</taxon>
        <taxon>Dalbergieae</taxon>
        <taxon>Pterocarpus clade</taxon>
        <taxon>Stylosanthes</taxon>
    </lineage>
</organism>
<comment type="caution">
    <text evidence="2">The sequence shown here is derived from an EMBL/GenBank/DDBJ whole genome shotgun (WGS) entry which is preliminary data.</text>
</comment>
<accession>A0ABU6YL91</accession>